<evidence type="ECO:0000256" key="3">
    <source>
        <dbReference type="ARBA" id="ARBA00023136"/>
    </source>
</evidence>
<organism evidence="5 6">
    <name type="scientific">Ajellomyces capsulatus (strain H143)</name>
    <name type="common">Darling's disease fungus</name>
    <name type="synonym">Histoplasma capsulatum</name>
    <dbReference type="NCBI Taxonomy" id="544712"/>
    <lineage>
        <taxon>Eukaryota</taxon>
        <taxon>Fungi</taxon>
        <taxon>Dikarya</taxon>
        <taxon>Ascomycota</taxon>
        <taxon>Pezizomycotina</taxon>
        <taxon>Eurotiomycetes</taxon>
        <taxon>Eurotiomycetidae</taxon>
        <taxon>Onygenales</taxon>
        <taxon>Ajellomycetaceae</taxon>
        <taxon>Histoplasma</taxon>
    </lineage>
</organism>
<dbReference type="AlphaFoldDB" id="C6HIT0"/>
<dbReference type="Proteomes" id="UP000002624">
    <property type="component" value="Unassembled WGS sequence"/>
</dbReference>
<keyword evidence="2" id="KW-1133">Transmembrane helix</keyword>
<feature type="region of interest" description="Disordered" evidence="4">
    <location>
        <begin position="1"/>
        <end position="89"/>
    </location>
</feature>
<dbReference type="eggNOG" id="ENOG502S1RY">
    <property type="taxonomic scope" value="Eukaryota"/>
</dbReference>
<dbReference type="Pfam" id="PF08690">
    <property type="entry name" value="GET2"/>
    <property type="match status" value="1"/>
</dbReference>
<dbReference type="GO" id="GO:0006890">
    <property type="term" value="P:retrograde vesicle-mediated transport, Golgi to endoplasmic reticulum"/>
    <property type="evidence" value="ECO:0007669"/>
    <property type="project" value="TreeGrafter"/>
</dbReference>
<dbReference type="VEuPathDB" id="FungiDB:HCDG_05964"/>
<feature type="compositionally biased region" description="Low complexity" evidence="4">
    <location>
        <begin position="52"/>
        <end position="62"/>
    </location>
</feature>
<dbReference type="HOGENOM" id="CLU_2060824_0_0_1"/>
<evidence type="ECO:0000256" key="4">
    <source>
        <dbReference type="SAM" id="MobiDB-lite"/>
    </source>
</evidence>
<reference evidence="6" key="1">
    <citation type="submission" date="2009-05" db="EMBL/GenBank/DDBJ databases">
        <title>The genome sequence of Ajellomyces capsulatus strain H143.</title>
        <authorList>
            <person name="Champion M."/>
            <person name="Cuomo C.A."/>
            <person name="Ma L.-J."/>
            <person name="Henn M.R."/>
            <person name="Sil A."/>
            <person name="Goldman B."/>
            <person name="Young S.K."/>
            <person name="Kodira C.D."/>
            <person name="Zeng Q."/>
            <person name="Koehrsen M."/>
            <person name="Alvarado L."/>
            <person name="Berlin A.M."/>
            <person name="Borenstein D."/>
            <person name="Chen Z."/>
            <person name="Engels R."/>
            <person name="Freedman E."/>
            <person name="Gellesch M."/>
            <person name="Goldberg J."/>
            <person name="Griggs A."/>
            <person name="Gujja S."/>
            <person name="Heiman D.I."/>
            <person name="Hepburn T.A."/>
            <person name="Howarth C."/>
            <person name="Jen D."/>
            <person name="Larson L."/>
            <person name="Lewis B."/>
            <person name="Mehta T."/>
            <person name="Park D."/>
            <person name="Pearson M."/>
            <person name="Roberts A."/>
            <person name="Saif S."/>
            <person name="Shea T.D."/>
            <person name="Shenoy N."/>
            <person name="Sisk P."/>
            <person name="Stolte C."/>
            <person name="Sykes S."/>
            <person name="Walk T."/>
            <person name="White J."/>
            <person name="Yandava C."/>
            <person name="Klein B."/>
            <person name="McEwen J.G."/>
            <person name="Puccia R."/>
            <person name="Goldman G.H."/>
            <person name="Felipe M.S."/>
            <person name="Nino-Vega G."/>
            <person name="San-Blas G."/>
            <person name="Taylor J.W."/>
            <person name="Mendoza L."/>
            <person name="Galagan J.E."/>
            <person name="Nusbaum C."/>
            <person name="Birren B.W."/>
        </authorList>
    </citation>
    <scope>NUCLEOTIDE SEQUENCE [LARGE SCALE GENOMIC DNA]</scope>
    <source>
        <strain evidence="6">H143</strain>
    </source>
</reference>
<keyword evidence="3" id="KW-0472">Membrane</keyword>
<evidence type="ECO:0000256" key="2">
    <source>
        <dbReference type="ARBA" id="ARBA00022989"/>
    </source>
</evidence>
<dbReference type="InterPro" id="IPR028143">
    <property type="entry name" value="Get2/sif1"/>
</dbReference>
<name>C6HIT0_AJECH</name>
<dbReference type="PANTHER" id="PTHR28263">
    <property type="entry name" value="GOLGI TO ER TRAFFIC PROTEIN 2"/>
    <property type="match status" value="1"/>
</dbReference>
<evidence type="ECO:0000313" key="6">
    <source>
        <dbReference type="Proteomes" id="UP000002624"/>
    </source>
</evidence>
<dbReference type="EMBL" id="GG692428">
    <property type="protein sequence ID" value="EER39742.1"/>
    <property type="molecule type" value="Genomic_DNA"/>
</dbReference>
<evidence type="ECO:0000313" key="5">
    <source>
        <dbReference type="EMBL" id="EER39742.1"/>
    </source>
</evidence>
<evidence type="ECO:0000256" key="1">
    <source>
        <dbReference type="ARBA" id="ARBA00022692"/>
    </source>
</evidence>
<gene>
    <name evidence="5" type="ORF">HCDG_05964</name>
</gene>
<dbReference type="PANTHER" id="PTHR28263:SF1">
    <property type="entry name" value="GOLGI TO ER TRAFFIC PROTEIN 2"/>
    <property type="match status" value="1"/>
</dbReference>
<protein>
    <submittedName>
        <fullName evidence="5">Uncharacterized protein</fullName>
    </submittedName>
</protein>
<dbReference type="OrthoDB" id="5393181at2759"/>
<keyword evidence="1" id="KW-0812">Transmembrane</keyword>
<feature type="compositionally biased region" description="Basic and acidic residues" evidence="4">
    <location>
        <begin position="18"/>
        <end position="34"/>
    </location>
</feature>
<proteinExistence type="predicted"/>
<dbReference type="STRING" id="544712.C6HIT0"/>
<accession>C6HIT0</accession>
<feature type="compositionally biased region" description="Polar residues" evidence="4">
    <location>
        <begin position="36"/>
        <end position="45"/>
    </location>
</feature>
<sequence length="119" mass="13297">MSAAEESPAQRAARLRRERREAKIKADGSARLDKITSLSGRTPASTLREDSPPSLSDSSPTPGHRPQTLSKSSSPLPPPPNVEDQAPENLKAQEEYLRAFYAHNSHWTNRLLRKIHQTY</sequence>